<feature type="transmembrane region" description="Helical" evidence="1">
    <location>
        <begin position="12"/>
        <end position="30"/>
    </location>
</feature>
<dbReference type="Pfam" id="PF13456">
    <property type="entry name" value="RVT_3"/>
    <property type="match status" value="1"/>
</dbReference>
<protein>
    <recommendedName>
        <fullName evidence="2">RNase H type-1 domain-containing protein</fullName>
    </recommendedName>
</protein>
<organism evidence="3 4">
    <name type="scientific">Gossypium stocksii</name>
    <dbReference type="NCBI Taxonomy" id="47602"/>
    <lineage>
        <taxon>Eukaryota</taxon>
        <taxon>Viridiplantae</taxon>
        <taxon>Streptophyta</taxon>
        <taxon>Embryophyta</taxon>
        <taxon>Tracheophyta</taxon>
        <taxon>Spermatophyta</taxon>
        <taxon>Magnoliopsida</taxon>
        <taxon>eudicotyledons</taxon>
        <taxon>Gunneridae</taxon>
        <taxon>Pentapetalae</taxon>
        <taxon>rosids</taxon>
        <taxon>malvids</taxon>
        <taxon>Malvales</taxon>
        <taxon>Malvaceae</taxon>
        <taxon>Malvoideae</taxon>
        <taxon>Gossypium</taxon>
    </lineage>
</organism>
<evidence type="ECO:0000313" key="4">
    <source>
        <dbReference type="Proteomes" id="UP000828251"/>
    </source>
</evidence>
<gene>
    <name evidence="3" type="ORF">J1N35_004645</name>
</gene>
<keyword evidence="1" id="KW-1133">Transmembrane helix</keyword>
<dbReference type="GO" id="GO:0003676">
    <property type="term" value="F:nucleic acid binding"/>
    <property type="evidence" value="ECO:0007669"/>
    <property type="project" value="InterPro"/>
</dbReference>
<keyword evidence="1" id="KW-0812">Transmembrane</keyword>
<dbReference type="Proteomes" id="UP000828251">
    <property type="component" value="Unassembled WGS sequence"/>
</dbReference>
<evidence type="ECO:0000259" key="2">
    <source>
        <dbReference type="Pfam" id="PF13456"/>
    </source>
</evidence>
<dbReference type="AlphaFoldDB" id="A0A9D3WEJ1"/>
<sequence>MSFYLNTDGVVHFVSGFSAAVTIAELWGILDGLRFLQKQGYDEIIIQSDNLENVISICDSRTDALAKMALTKSETLHMFEELPLELKEILKEDCTFDIVARN</sequence>
<dbReference type="OrthoDB" id="1436328at2759"/>
<dbReference type="EMBL" id="JAIQCV010000002">
    <property type="protein sequence ID" value="KAH1121485.1"/>
    <property type="molecule type" value="Genomic_DNA"/>
</dbReference>
<keyword evidence="1" id="KW-0472">Membrane</keyword>
<keyword evidence="4" id="KW-1185">Reference proteome</keyword>
<feature type="domain" description="RNase H type-1" evidence="2">
    <location>
        <begin position="18"/>
        <end position="80"/>
    </location>
</feature>
<dbReference type="InterPro" id="IPR002156">
    <property type="entry name" value="RNaseH_domain"/>
</dbReference>
<evidence type="ECO:0000256" key="1">
    <source>
        <dbReference type="SAM" id="Phobius"/>
    </source>
</evidence>
<name>A0A9D3WEJ1_9ROSI</name>
<reference evidence="3 4" key="1">
    <citation type="journal article" date="2021" name="Plant Biotechnol. J.">
        <title>Multi-omics assisted identification of the key and species-specific regulatory components of drought-tolerant mechanisms in Gossypium stocksii.</title>
        <authorList>
            <person name="Yu D."/>
            <person name="Ke L."/>
            <person name="Zhang D."/>
            <person name="Wu Y."/>
            <person name="Sun Y."/>
            <person name="Mei J."/>
            <person name="Sun J."/>
            <person name="Sun Y."/>
        </authorList>
    </citation>
    <scope>NUCLEOTIDE SEQUENCE [LARGE SCALE GENOMIC DNA]</scope>
    <source>
        <strain evidence="4">cv. E1</strain>
        <tissue evidence="3">Leaf</tissue>
    </source>
</reference>
<evidence type="ECO:0000313" key="3">
    <source>
        <dbReference type="EMBL" id="KAH1121485.1"/>
    </source>
</evidence>
<dbReference type="GO" id="GO:0004523">
    <property type="term" value="F:RNA-DNA hybrid ribonuclease activity"/>
    <property type="evidence" value="ECO:0007669"/>
    <property type="project" value="InterPro"/>
</dbReference>
<proteinExistence type="predicted"/>
<accession>A0A9D3WEJ1</accession>
<comment type="caution">
    <text evidence="3">The sequence shown here is derived from an EMBL/GenBank/DDBJ whole genome shotgun (WGS) entry which is preliminary data.</text>
</comment>